<dbReference type="PROSITE" id="PS50802">
    <property type="entry name" value="OTU"/>
    <property type="match status" value="1"/>
</dbReference>
<comment type="caution">
    <text evidence="3">The sequence shown here is derived from an EMBL/GenBank/DDBJ whole genome shotgun (WGS) entry which is preliminary data.</text>
</comment>
<dbReference type="Pfam" id="PF02338">
    <property type="entry name" value="OTU"/>
    <property type="match status" value="1"/>
</dbReference>
<protein>
    <recommendedName>
        <fullName evidence="2">OTU domain-containing protein</fullName>
    </recommendedName>
</protein>
<feature type="domain" description="OTU" evidence="2">
    <location>
        <begin position="50"/>
        <end position="176"/>
    </location>
</feature>
<dbReference type="STRING" id="400727.A0A2T7PTV6"/>
<feature type="region of interest" description="Disordered" evidence="1">
    <location>
        <begin position="1"/>
        <end position="20"/>
    </location>
</feature>
<dbReference type="AlphaFoldDB" id="A0A2T7PTV6"/>
<dbReference type="PANTHER" id="PTHR12419:SF7">
    <property type="entry name" value="OTU DOMAIN-CONTAINING PROTEIN 3"/>
    <property type="match status" value="1"/>
</dbReference>
<organism evidence="3 4">
    <name type="scientific">Pomacea canaliculata</name>
    <name type="common">Golden apple snail</name>
    <dbReference type="NCBI Taxonomy" id="400727"/>
    <lineage>
        <taxon>Eukaryota</taxon>
        <taxon>Metazoa</taxon>
        <taxon>Spiralia</taxon>
        <taxon>Lophotrochozoa</taxon>
        <taxon>Mollusca</taxon>
        <taxon>Gastropoda</taxon>
        <taxon>Caenogastropoda</taxon>
        <taxon>Architaenioglossa</taxon>
        <taxon>Ampullarioidea</taxon>
        <taxon>Ampullariidae</taxon>
        <taxon>Pomacea</taxon>
    </lineage>
</organism>
<dbReference type="InterPro" id="IPR038765">
    <property type="entry name" value="Papain-like_cys_pep_sf"/>
</dbReference>
<feature type="region of interest" description="Disordered" evidence="1">
    <location>
        <begin position="315"/>
        <end position="368"/>
    </location>
</feature>
<sequence length="396" mass="44660">MAGRDGNMTSRKQEERNIREAYRREQKIESYLADDENFPSFATQLKKLGLQLRDIPGDGNCLFRALGDQLEGHSRNHFRHRQEVVQYMMEHRKDFEPFVEDDLPFDVHINNLKKLGTHAGNDAIVAFAKLHNVNIMIHQLGGKPLLIQGQATGGANIKQLHIAYHNFDHYSSVRRLNDNTESPANIRIQDSKESLKDSHHASTSYDTNTNGVVKAKRGIEHIEAEVIAATNCQDADQVREALLDCDYDADAAIAYLMQQLEMGNESEDDVLSLTSQHTSTDSGIWACNGTGTHIFGQMSVSDKAQKVHFRDDSYGGSSGYSSLGSNKGGGARPKLTIPTEHNTQLSDRKRKEVKKMEKKKRAEERHRQRILGIDPHQQHMQQNEAIIVHHDGHVKI</sequence>
<accession>A0A2T7PTV6</accession>
<dbReference type="InterPro" id="IPR003323">
    <property type="entry name" value="OTU_dom"/>
</dbReference>
<evidence type="ECO:0000259" key="2">
    <source>
        <dbReference type="PROSITE" id="PS50802"/>
    </source>
</evidence>
<evidence type="ECO:0000256" key="1">
    <source>
        <dbReference type="SAM" id="MobiDB-lite"/>
    </source>
</evidence>
<feature type="region of interest" description="Disordered" evidence="1">
    <location>
        <begin position="189"/>
        <end position="208"/>
    </location>
</feature>
<dbReference type="GO" id="GO:0016579">
    <property type="term" value="P:protein deubiquitination"/>
    <property type="evidence" value="ECO:0007669"/>
    <property type="project" value="TreeGrafter"/>
</dbReference>
<dbReference type="Gene3D" id="3.90.70.80">
    <property type="match status" value="1"/>
</dbReference>
<keyword evidence="4" id="KW-1185">Reference proteome</keyword>
<dbReference type="GO" id="GO:0004843">
    <property type="term" value="F:cysteine-type deubiquitinase activity"/>
    <property type="evidence" value="ECO:0007669"/>
    <property type="project" value="TreeGrafter"/>
</dbReference>
<dbReference type="OrthoDB" id="415023at2759"/>
<gene>
    <name evidence="3" type="ORF">C0Q70_03845</name>
</gene>
<proteinExistence type="predicted"/>
<feature type="compositionally biased region" description="Basic and acidic residues" evidence="1">
    <location>
        <begin position="11"/>
        <end position="20"/>
    </location>
</feature>
<dbReference type="CDD" id="cd22770">
    <property type="entry name" value="OTU_OTUD3"/>
    <property type="match status" value="1"/>
</dbReference>
<dbReference type="InterPro" id="IPR050704">
    <property type="entry name" value="Peptidase_C85-like"/>
</dbReference>
<evidence type="ECO:0000313" key="3">
    <source>
        <dbReference type="EMBL" id="PVD36855.1"/>
    </source>
</evidence>
<name>A0A2T7PTV6_POMCA</name>
<evidence type="ECO:0000313" key="4">
    <source>
        <dbReference type="Proteomes" id="UP000245119"/>
    </source>
</evidence>
<reference evidence="3 4" key="1">
    <citation type="submission" date="2018-04" db="EMBL/GenBank/DDBJ databases">
        <title>The genome of golden apple snail Pomacea canaliculata provides insight into stress tolerance and invasive adaptation.</title>
        <authorList>
            <person name="Liu C."/>
            <person name="Liu B."/>
            <person name="Ren Y."/>
            <person name="Zhang Y."/>
            <person name="Wang H."/>
            <person name="Li S."/>
            <person name="Jiang F."/>
            <person name="Yin L."/>
            <person name="Zhang G."/>
            <person name="Qian W."/>
            <person name="Fan W."/>
        </authorList>
    </citation>
    <scope>NUCLEOTIDE SEQUENCE [LARGE SCALE GENOMIC DNA]</scope>
    <source>
        <strain evidence="3">SZHN2017</strain>
        <tissue evidence="3">Muscle</tissue>
    </source>
</reference>
<dbReference type="PANTHER" id="PTHR12419">
    <property type="entry name" value="OTU DOMAIN CONTAINING PROTEIN"/>
    <property type="match status" value="1"/>
</dbReference>
<dbReference type="SUPFAM" id="SSF54001">
    <property type="entry name" value="Cysteine proteinases"/>
    <property type="match status" value="1"/>
</dbReference>
<dbReference type="EMBL" id="PZQS01000002">
    <property type="protein sequence ID" value="PVD36855.1"/>
    <property type="molecule type" value="Genomic_DNA"/>
</dbReference>
<dbReference type="Proteomes" id="UP000245119">
    <property type="component" value="Linkage Group LG2"/>
</dbReference>
<feature type="compositionally biased region" description="Basic and acidic residues" evidence="1">
    <location>
        <begin position="189"/>
        <end position="200"/>
    </location>
</feature>